<feature type="compositionally biased region" description="Gly residues" evidence="1">
    <location>
        <begin position="27"/>
        <end position="37"/>
    </location>
</feature>
<dbReference type="EMBL" id="JAIWYP010000016">
    <property type="protein sequence ID" value="KAH3697143.1"/>
    <property type="molecule type" value="Genomic_DNA"/>
</dbReference>
<reference evidence="2" key="2">
    <citation type="submission" date="2020-11" db="EMBL/GenBank/DDBJ databases">
        <authorList>
            <person name="McCartney M.A."/>
            <person name="Auch B."/>
            <person name="Kono T."/>
            <person name="Mallez S."/>
            <person name="Becker A."/>
            <person name="Gohl D.M."/>
            <person name="Silverstein K.A.T."/>
            <person name="Koren S."/>
            <person name="Bechman K.B."/>
            <person name="Herman A."/>
            <person name="Abrahante J.E."/>
            <person name="Garbe J."/>
        </authorList>
    </citation>
    <scope>NUCLEOTIDE SEQUENCE</scope>
    <source>
        <strain evidence="2">Duluth1</strain>
        <tissue evidence="2">Whole animal</tissue>
    </source>
</reference>
<feature type="compositionally biased region" description="Acidic residues" evidence="1">
    <location>
        <begin position="38"/>
        <end position="60"/>
    </location>
</feature>
<sequence>MDTEDTHVNEQKKMLDGQFEGHPTSGLNGGLSFFGGGGEEEEYDEDDDDDDYDDDDDDDDDYYCYYYYYYYDSQDRHDDDDDKNIKITAALNDIIIRMRSTSDLITRIYTTYCGLFDNKPS</sequence>
<dbReference type="AlphaFoldDB" id="A0A9D3YB51"/>
<organism evidence="2 3">
    <name type="scientific">Dreissena polymorpha</name>
    <name type="common">Zebra mussel</name>
    <name type="synonym">Mytilus polymorpha</name>
    <dbReference type="NCBI Taxonomy" id="45954"/>
    <lineage>
        <taxon>Eukaryota</taxon>
        <taxon>Metazoa</taxon>
        <taxon>Spiralia</taxon>
        <taxon>Lophotrochozoa</taxon>
        <taxon>Mollusca</taxon>
        <taxon>Bivalvia</taxon>
        <taxon>Autobranchia</taxon>
        <taxon>Heteroconchia</taxon>
        <taxon>Euheterodonta</taxon>
        <taxon>Imparidentia</taxon>
        <taxon>Neoheterodontei</taxon>
        <taxon>Myida</taxon>
        <taxon>Dreissenoidea</taxon>
        <taxon>Dreissenidae</taxon>
        <taxon>Dreissena</taxon>
    </lineage>
</organism>
<proteinExistence type="predicted"/>
<feature type="compositionally biased region" description="Basic and acidic residues" evidence="1">
    <location>
        <begin position="1"/>
        <end position="15"/>
    </location>
</feature>
<comment type="caution">
    <text evidence="2">The sequence shown here is derived from an EMBL/GenBank/DDBJ whole genome shotgun (WGS) entry which is preliminary data.</text>
</comment>
<dbReference type="Proteomes" id="UP000828390">
    <property type="component" value="Unassembled WGS sequence"/>
</dbReference>
<keyword evidence="3" id="KW-1185">Reference proteome</keyword>
<reference evidence="2" key="1">
    <citation type="journal article" date="2019" name="bioRxiv">
        <title>The Genome of the Zebra Mussel, Dreissena polymorpha: A Resource for Invasive Species Research.</title>
        <authorList>
            <person name="McCartney M.A."/>
            <person name="Auch B."/>
            <person name="Kono T."/>
            <person name="Mallez S."/>
            <person name="Zhang Y."/>
            <person name="Obille A."/>
            <person name="Becker A."/>
            <person name="Abrahante J.E."/>
            <person name="Garbe J."/>
            <person name="Badalamenti J.P."/>
            <person name="Herman A."/>
            <person name="Mangelson H."/>
            <person name="Liachko I."/>
            <person name="Sullivan S."/>
            <person name="Sone E.D."/>
            <person name="Koren S."/>
            <person name="Silverstein K.A.T."/>
            <person name="Beckman K.B."/>
            <person name="Gohl D.M."/>
        </authorList>
    </citation>
    <scope>NUCLEOTIDE SEQUENCE</scope>
    <source>
        <strain evidence="2">Duluth1</strain>
        <tissue evidence="2">Whole animal</tissue>
    </source>
</reference>
<evidence type="ECO:0000313" key="3">
    <source>
        <dbReference type="Proteomes" id="UP000828390"/>
    </source>
</evidence>
<accession>A0A9D3YB51</accession>
<feature type="region of interest" description="Disordered" evidence="1">
    <location>
        <begin position="1"/>
        <end position="60"/>
    </location>
</feature>
<protein>
    <submittedName>
        <fullName evidence="2">Uncharacterized protein</fullName>
    </submittedName>
</protein>
<name>A0A9D3YB51_DREPO</name>
<evidence type="ECO:0000256" key="1">
    <source>
        <dbReference type="SAM" id="MobiDB-lite"/>
    </source>
</evidence>
<evidence type="ECO:0000313" key="2">
    <source>
        <dbReference type="EMBL" id="KAH3697143.1"/>
    </source>
</evidence>
<gene>
    <name evidence="2" type="ORF">DPMN_084631</name>
</gene>